<dbReference type="SUPFAM" id="SSF55154">
    <property type="entry name" value="CYTH-like phosphatases"/>
    <property type="match status" value="1"/>
</dbReference>
<evidence type="ECO:0000313" key="1">
    <source>
        <dbReference type="EMBL" id="OGM91741.1"/>
    </source>
</evidence>
<dbReference type="EMBL" id="MGIR01000001">
    <property type="protein sequence ID" value="OGM91741.1"/>
    <property type="molecule type" value="Genomic_DNA"/>
</dbReference>
<dbReference type="AlphaFoldDB" id="A0A1F8DSZ9"/>
<dbReference type="Proteomes" id="UP000178946">
    <property type="component" value="Unassembled WGS sequence"/>
</dbReference>
<dbReference type="PANTHER" id="PTHR34932">
    <property type="entry name" value="TRPL TRANSLOCATION DEFECT PROTEIN 14"/>
    <property type="match status" value="1"/>
</dbReference>
<dbReference type="Gene3D" id="2.40.320.10">
    <property type="entry name" value="Hypothetical Protein Pfu-838710-001"/>
    <property type="match status" value="1"/>
</dbReference>
<name>A0A1F8DSZ9_9BACT</name>
<evidence type="ECO:0000313" key="2">
    <source>
        <dbReference type="Proteomes" id="UP000178946"/>
    </source>
</evidence>
<organism evidence="1 2">
    <name type="scientific">Candidatus Wolfebacteria bacterium RIFCSPLOWO2_01_FULL_45_19</name>
    <dbReference type="NCBI Taxonomy" id="1802557"/>
    <lineage>
        <taxon>Bacteria</taxon>
        <taxon>Candidatus Wolfeibacteriota</taxon>
    </lineage>
</organism>
<proteinExistence type="predicted"/>
<dbReference type="GO" id="GO:0035091">
    <property type="term" value="F:phosphatidylinositol binding"/>
    <property type="evidence" value="ECO:0007669"/>
    <property type="project" value="TreeGrafter"/>
</dbReference>
<dbReference type="GO" id="GO:0005525">
    <property type="term" value="F:GTP binding"/>
    <property type="evidence" value="ECO:0007669"/>
    <property type="project" value="TreeGrafter"/>
</dbReference>
<reference evidence="1 2" key="1">
    <citation type="journal article" date="2016" name="Nat. Commun.">
        <title>Thousands of microbial genomes shed light on interconnected biogeochemical processes in an aquifer system.</title>
        <authorList>
            <person name="Anantharaman K."/>
            <person name="Brown C.T."/>
            <person name="Hug L.A."/>
            <person name="Sharon I."/>
            <person name="Castelle C.J."/>
            <person name="Probst A.J."/>
            <person name="Thomas B.C."/>
            <person name="Singh A."/>
            <person name="Wilkins M.J."/>
            <person name="Karaoz U."/>
            <person name="Brodie E.L."/>
            <person name="Williams K.H."/>
            <person name="Hubbard S.S."/>
            <person name="Banfield J.F."/>
        </authorList>
    </citation>
    <scope>NUCLEOTIDE SEQUENCE [LARGE SCALE GENOMIC DNA]</scope>
</reference>
<dbReference type="STRING" id="1802557.A3A20_02290"/>
<comment type="caution">
    <text evidence="1">The sequence shown here is derived from an EMBL/GenBank/DDBJ whole genome shotgun (WGS) entry which is preliminary data.</text>
</comment>
<dbReference type="PANTHER" id="PTHR34932:SF1">
    <property type="entry name" value="TRPL TRANSLOCATION DEFECT PROTEIN 14"/>
    <property type="match status" value="1"/>
</dbReference>
<dbReference type="InterPro" id="IPR053227">
    <property type="entry name" value="TRPL-trafficking_regulator"/>
</dbReference>
<dbReference type="GO" id="GO:0070300">
    <property type="term" value="F:phosphatidic acid binding"/>
    <property type="evidence" value="ECO:0007669"/>
    <property type="project" value="TreeGrafter"/>
</dbReference>
<sequence length="219" mass="26093">MADATKTETITFGDSSAMHSETVKFLPVVLARMGFKIRRLAADVFGCPEEKHEEIERRFLLSKPPDFAKGALRYAIKIYIEQIYIRASKKRDDKCRIRKCSVGEFHVYYKTKKYKLGHGRKCEIEKRISKEEYLRLSTFKERDTKTIVKTRYCFLYKNQYFELDAFHNPPNLYILEIELRHINKQVKLPPYFCIKREITDEPAYSNHELARIKQTRKHN</sequence>
<protein>
    <recommendedName>
        <fullName evidence="3">CYTH domain-containing protein</fullName>
    </recommendedName>
</protein>
<dbReference type="InterPro" id="IPR033469">
    <property type="entry name" value="CYTH-like_dom_sf"/>
</dbReference>
<accession>A0A1F8DSZ9</accession>
<evidence type="ECO:0008006" key="3">
    <source>
        <dbReference type="Google" id="ProtNLM"/>
    </source>
</evidence>
<gene>
    <name evidence="1" type="ORF">A3A20_02290</name>
</gene>